<dbReference type="PANTHER" id="PTHR12649">
    <property type="entry name" value="PEPTIDYL-TRNA HYDROLASE 2"/>
    <property type="match status" value="1"/>
</dbReference>
<dbReference type="FunFam" id="3.40.1490.10:FF:000001">
    <property type="entry name" value="Peptidyl-tRNA hydrolase 2"/>
    <property type="match status" value="1"/>
</dbReference>
<evidence type="ECO:0000256" key="2">
    <source>
        <dbReference type="ARBA" id="ARBA00022801"/>
    </source>
</evidence>
<protein>
    <recommendedName>
        <fullName evidence="1">peptidyl-tRNA hydrolase</fullName>
        <ecNumber evidence="1">3.1.1.29</ecNumber>
    </recommendedName>
</protein>
<feature type="compositionally biased region" description="Basic and acidic residues" evidence="5">
    <location>
        <begin position="10"/>
        <end position="32"/>
    </location>
</feature>
<dbReference type="AlphaFoldDB" id="A0AAU9K8N7"/>
<evidence type="ECO:0000313" key="7">
    <source>
        <dbReference type="Proteomes" id="UP001162131"/>
    </source>
</evidence>
<evidence type="ECO:0000313" key="6">
    <source>
        <dbReference type="EMBL" id="CAG9330324.1"/>
    </source>
</evidence>
<dbReference type="GO" id="GO:0005829">
    <property type="term" value="C:cytosol"/>
    <property type="evidence" value="ECO:0007669"/>
    <property type="project" value="TreeGrafter"/>
</dbReference>
<dbReference type="InterPro" id="IPR002833">
    <property type="entry name" value="PTH2"/>
</dbReference>
<dbReference type="EC" id="3.1.1.29" evidence="1"/>
<dbReference type="Proteomes" id="UP001162131">
    <property type="component" value="Unassembled WGS sequence"/>
</dbReference>
<dbReference type="CDD" id="cd02430">
    <property type="entry name" value="PTH2"/>
    <property type="match status" value="1"/>
</dbReference>
<dbReference type="Pfam" id="PF01981">
    <property type="entry name" value="PTH2"/>
    <property type="match status" value="1"/>
</dbReference>
<gene>
    <name evidence="6" type="ORF">BSTOLATCC_MIC50917</name>
</gene>
<comment type="similarity">
    <text evidence="3">Belongs to the PTH2 family.</text>
</comment>
<dbReference type="NCBIfam" id="TIGR00283">
    <property type="entry name" value="arch_pth2"/>
    <property type="match status" value="1"/>
</dbReference>
<comment type="catalytic activity">
    <reaction evidence="4">
        <text>an N-acyl-L-alpha-aminoacyl-tRNA + H2O = an N-acyl-L-amino acid + a tRNA + H(+)</text>
        <dbReference type="Rhea" id="RHEA:54448"/>
        <dbReference type="Rhea" id="RHEA-COMP:10123"/>
        <dbReference type="Rhea" id="RHEA-COMP:13883"/>
        <dbReference type="ChEBI" id="CHEBI:15377"/>
        <dbReference type="ChEBI" id="CHEBI:15378"/>
        <dbReference type="ChEBI" id="CHEBI:59874"/>
        <dbReference type="ChEBI" id="CHEBI:78442"/>
        <dbReference type="ChEBI" id="CHEBI:138191"/>
        <dbReference type="EC" id="3.1.1.29"/>
    </reaction>
</comment>
<reference evidence="6" key="1">
    <citation type="submission" date="2021-09" db="EMBL/GenBank/DDBJ databases">
        <authorList>
            <consortium name="AG Swart"/>
            <person name="Singh M."/>
            <person name="Singh A."/>
            <person name="Seah K."/>
            <person name="Emmerich C."/>
        </authorList>
    </citation>
    <scope>NUCLEOTIDE SEQUENCE</scope>
    <source>
        <strain evidence="6">ATCC30299</strain>
    </source>
</reference>
<keyword evidence="7" id="KW-1185">Reference proteome</keyword>
<evidence type="ECO:0000256" key="4">
    <source>
        <dbReference type="ARBA" id="ARBA00048707"/>
    </source>
</evidence>
<feature type="region of interest" description="Disordered" evidence="5">
    <location>
        <begin position="1"/>
        <end position="49"/>
    </location>
</feature>
<dbReference type="EMBL" id="CAJZBQ010000051">
    <property type="protein sequence ID" value="CAG9330324.1"/>
    <property type="molecule type" value="Genomic_DNA"/>
</dbReference>
<dbReference type="NCBIfam" id="NF003314">
    <property type="entry name" value="PRK04322.1"/>
    <property type="match status" value="1"/>
</dbReference>
<feature type="compositionally biased region" description="Acidic residues" evidence="5">
    <location>
        <begin position="33"/>
        <end position="49"/>
    </location>
</feature>
<name>A0AAU9K8N7_9CILI</name>
<dbReference type="PANTHER" id="PTHR12649:SF11">
    <property type="entry name" value="PEPTIDYL-TRNA HYDROLASE 2, MITOCHONDRIAL"/>
    <property type="match status" value="1"/>
</dbReference>
<dbReference type="Gene3D" id="3.40.1490.10">
    <property type="entry name" value="Bit1"/>
    <property type="match status" value="1"/>
</dbReference>
<dbReference type="SUPFAM" id="SSF102462">
    <property type="entry name" value="Peptidyl-tRNA hydrolase II"/>
    <property type="match status" value="1"/>
</dbReference>
<evidence type="ECO:0000256" key="5">
    <source>
        <dbReference type="SAM" id="MobiDB-lite"/>
    </source>
</evidence>
<proteinExistence type="inferred from homology"/>
<organism evidence="6 7">
    <name type="scientific">Blepharisma stoltei</name>
    <dbReference type="NCBI Taxonomy" id="1481888"/>
    <lineage>
        <taxon>Eukaryota</taxon>
        <taxon>Sar</taxon>
        <taxon>Alveolata</taxon>
        <taxon>Ciliophora</taxon>
        <taxon>Postciliodesmatophora</taxon>
        <taxon>Heterotrichea</taxon>
        <taxon>Heterotrichida</taxon>
        <taxon>Blepharismidae</taxon>
        <taxon>Blepharisma</taxon>
    </lineage>
</organism>
<keyword evidence="2" id="KW-0378">Hydrolase</keyword>
<dbReference type="GO" id="GO:0004045">
    <property type="term" value="F:peptidyl-tRNA hydrolase activity"/>
    <property type="evidence" value="ECO:0007669"/>
    <property type="project" value="UniProtKB-EC"/>
</dbReference>
<evidence type="ECO:0000256" key="1">
    <source>
        <dbReference type="ARBA" id="ARBA00013260"/>
    </source>
</evidence>
<accession>A0AAU9K8N7</accession>
<sequence length="166" mass="18378">MDSTPENIETQEKIEEEKKEENKEEAKEKENNAEEIENDEDSNEEGNEELEERYKMVIIVRTDLGMSIGKVAAQVGHAVIGAYEESEEETLDKWDDCGSPKVVLKVPNLPKMLEIEEKAKASGLVTYLVEDAGRTEVEPGTTTVLAIGPDAESKINAITGKLSLLK</sequence>
<dbReference type="InterPro" id="IPR023476">
    <property type="entry name" value="Pep_tRNA_hydro_II_dom_sf"/>
</dbReference>
<comment type="caution">
    <text evidence="6">The sequence shown here is derived from an EMBL/GenBank/DDBJ whole genome shotgun (WGS) entry which is preliminary data.</text>
</comment>
<evidence type="ECO:0000256" key="3">
    <source>
        <dbReference type="ARBA" id="ARBA00038050"/>
    </source>
</evidence>